<dbReference type="PANTHER" id="PTHR11472">
    <property type="entry name" value="DNA REPAIR DEAD HELICASE RAD3/XP-D SUBFAMILY MEMBER"/>
    <property type="match status" value="1"/>
</dbReference>
<evidence type="ECO:0000256" key="6">
    <source>
        <dbReference type="ARBA" id="ARBA00022801"/>
    </source>
</evidence>
<dbReference type="InterPro" id="IPR010614">
    <property type="entry name" value="RAD3-like_helicase_DEAD"/>
</dbReference>
<keyword evidence="6" id="KW-0378">Hydrolase</keyword>
<accession>A0AAW2GHJ0</accession>
<dbReference type="PANTHER" id="PTHR11472:SF41">
    <property type="entry name" value="ATP-DEPENDENT DNA HELICASE DDX11-RELATED"/>
    <property type="match status" value="1"/>
</dbReference>
<dbReference type="GO" id="GO:0006139">
    <property type="term" value="P:nucleobase-containing compound metabolic process"/>
    <property type="evidence" value="ECO:0007669"/>
    <property type="project" value="InterPro"/>
</dbReference>
<dbReference type="InterPro" id="IPR045028">
    <property type="entry name" value="DinG/Rad3-like"/>
</dbReference>
<dbReference type="CDD" id="cd18788">
    <property type="entry name" value="SF2_C_XPD"/>
    <property type="match status" value="1"/>
</dbReference>
<evidence type="ECO:0000256" key="10">
    <source>
        <dbReference type="ARBA" id="ARBA00023014"/>
    </source>
</evidence>
<keyword evidence="10" id="KW-0411">Iron-sulfur</keyword>
<organism evidence="17 18">
    <name type="scientific">Cardiocondyla obscurior</name>
    <dbReference type="NCBI Taxonomy" id="286306"/>
    <lineage>
        <taxon>Eukaryota</taxon>
        <taxon>Metazoa</taxon>
        <taxon>Ecdysozoa</taxon>
        <taxon>Arthropoda</taxon>
        <taxon>Hexapoda</taxon>
        <taxon>Insecta</taxon>
        <taxon>Pterygota</taxon>
        <taxon>Neoptera</taxon>
        <taxon>Endopterygota</taxon>
        <taxon>Hymenoptera</taxon>
        <taxon>Apocrita</taxon>
        <taxon>Aculeata</taxon>
        <taxon>Formicoidea</taxon>
        <taxon>Formicidae</taxon>
        <taxon>Myrmicinae</taxon>
        <taxon>Cardiocondyla</taxon>
    </lineage>
</organism>
<evidence type="ECO:0000256" key="7">
    <source>
        <dbReference type="ARBA" id="ARBA00022806"/>
    </source>
</evidence>
<dbReference type="GO" id="GO:0043139">
    <property type="term" value="F:5'-3' DNA helicase activity"/>
    <property type="evidence" value="ECO:0007669"/>
    <property type="project" value="UniProtKB-EC"/>
</dbReference>
<evidence type="ECO:0000256" key="5">
    <source>
        <dbReference type="ARBA" id="ARBA00022741"/>
    </source>
</evidence>
<feature type="compositionally biased region" description="Basic and acidic residues" evidence="15">
    <location>
        <begin position="150"/>
        <end position="166"/>
    </location>
</feature>
<evidence type="ECO:0000256" key="11">
    <source>
        <dbReference type="ARBA" id="ARBA00023235"/>
    </source>
</evidence>
<dbReference type="Pfam" id="PF13307">
    <property type="entry name" value="Helicase_C_2"/>
    <property type="match status" value="1"/>
</dbReference>
<dbReference type="SUPFAM" id="SSF52540">
    <property type="entry name" value="P-loop containing nucleoside triphosphate hydrolases"/>
    <property type="match status" value="1"/>
</dbReference>
<evidence type="ECO:0000256" key="13">
    <source>
        <dbReference type="ARBA" id="ARBA00044969"/>
    </source>
</evidence>
<keyword evidence="9" id="KW-0408">Iron</keyword>
<evidence type="ECO:0000256" key="9">
    <source>
        <dbReference type="ARBA" id="ARBA00023004"/>
    </source>
</evidence>
<evidence type="ECO:0000256" key="12">
    <source>
        <dbReference type="ARBA" id="ARBA00023242"/>
    </source>
</evidence>
<keyword evidence="7" id="KW-0347">Helicase</keyword>
<evidence type="ECO:0000256" key="3">
    <source>
        <dbReference type="ARBA" id="ARBA00008435"/>
    </source>
</evidence>
<comment type="caution">
    <text evidence="17">The sequence shown here is derived from an EMBL/GenBank/DDBJ whole genome shotgun (WGS) entry which is preliminary data.</text>
</comment>
<evidence type="ECO:0000256" key="4">
    <source>
        <dbReference type="ARBA" id="ARBA00022723"/>
    </source>
</evidence>
<name>A0AAW2GHJ0_9HYME</name>
<dbReference type="Pfam" id="PF06733">
    <property type="entry name" value="DEAD_2"/>
    <property type="match status" value="1"/>
</dbReference>
<evidence type="ECO:0000256" key="2">
    <source>
        <dbReference type="ARBA" id="ARBA00004123"/>
    </source>
</evidence>
<dbReference type="EC" id="5.6.2.3" evidence="13"/>
<comment type="catalytic activity">
    <reaction evidence="14">
        <text>ATP + H2O = ADP + phosphate + H(+)</text>
        <dbReference type="Rhea" id="RHEA:13065"/>
        <dbReference type="ChEBI" id="CHEBI:15377"/>
        <dbReference type="ChEBI" id="CHEBI:15378"/>
        <dbReference type="ChEBI" id="CHEBI:30616"/>
        <dbReference type="ChEBI" id="CHEBI:43474"/>
        <dbReference type="ChEBI" id="CHEBI:456216"/>
        <dbReference type="EC" id="5.6.2.3"/>
    </reaction>
</comment>
<comment type="subcellular location">
    <subcellularLocation>
        <location evidence="2">Nucleus</location>
    </subcellularLocation>
</comment>
<keyword evidence="18" id="KW-1185">Reference proteome</keyword>
<sequence length="865" mass="97892">MEPPQEFPFPFPPYEIQKRFMKELYACLEDGKLGLFESPTGTGKSLSLICGALKWLVDHEKRRKQELTSTIEEIERKIKDCEKPTDNWFTVQTEEIELKAKKQPLEAKLNALLEYEGEREKLKKLIETKKAAQRTKTTGKTRQQFAKKVPKSDKPEEMNPDARDAESDLILEDGPSNSESSEEEDTEEPLFKNTKIFFCSRTHSQLTQFVHELKRSPYSQDVSVVPLSSRQNYCINKSIKKLKHMSLINEACLQLQRKKTTVKKEKDLKRSKVSSGCPFIPGDQKLLTAEVLINIQDIEEITLKGQESDTCPYYGSRKSLQNGQLILVPYNSILHKNTRTSLGIDLKGNVLIIDEAHNLLDAIEGMHSSVITGRNLLHCYSQLSQYQKRFESLFSAKSVLYLGQLSFCLKKLLTIFGATTKSHPNDEIDKSIIIPKVYKLEEFEVFTDIDTVNIFKLLEFVKTSKLVHKLQGFVEQYGNSIKINEQKVKKSGVKEFLNSIKNNDTSSQEAASVVNVSTNNEEQTSNPLMAILSFLECLKSSCVDGRVCILPGTTIGQGIMKFLLLNPAAHFYDVVRDARSVVLAGGTMEPMSEFIDQLFLMAGATSERIITFSCDHVIPKENIISNVVVRGPTGIEFEFNFQNRQNTKLLDELGRALLNLCNIVPAGIVVFFPSYNYEDIVFKHLDKSGIISKISVKKRIFREPKLASQVNVILDQYAHSIKNPQSPCNGALLFSVVGGKLSEGLNFSDDLGRCVIVVGLPYPNIKSPELQEKMRYLNENIKQDAGNNFYENSCMKAVNQCIGRSVRHINDYSTVILLDKRYRHKIQVLPQWIQRSVTINDSFGPVIGNVAKFFAAKKAKQRHIP</sequence>
<feature type="domain" description="Helicase ATP-binding" evidence="16">
    <location>
        <begin position="3"/>
        <end position="406"/>
    </location>
</feature>
<keyword evidence="12" id="KW-0539">Nucleus</keyword>
<dbReference type="AlphaFoldDB" id="A0AAW2GHJ0"/>
<dbReference type="FunFam" id="3.40.50.300:FF:001372">
    <property type="entry name" value="ATP-dependent DNA helicase chl1"/>
    <property type="match status" value="1"/>
</dbReference>
<dbReference type="GO" id="GO:0005524">
    <property type="term" value="F:ATP binding"/>
    <property type="evidence" value="ECO:0007669"/>
    <property type="project" value="UniProtKB-KW"/>
</dbReference>
<dbReference type="GO" id="GO:0005634">
    <property type="term" value="C:nucleus"/>
    <property type="evidence" value="ECO:0007669"/>
    <property type="project" value="UniProtKB-SubCell"/>
</dbReference>
<dbReference type="SMART" id="SM00488">
    <property type="entry name" value="DEXDc2"/>
    <property type="match status" value="1"/>
</dbReference>
<feature type="region of interest" description="Disordered" evidence="15">
    <location>
        <begin position="133"/>
        <end position="188"/>
    </location>
</feature>
<keyword evidence="8" id="KW-0067">ATP-binding</keyword>
<protein>
    <recommendedName>
        <fullName evidence="13">DNA 5'-3' helicase</fullName>
        <ecNumber evidence="13">5.6.2.3</ecNumber>
    </recommendedName>
</protein>
<dbReference type="GO" id="GO:0003677">
    <property type="term" value="F:DNA binding"/>
    <property type="evidence" value="ECO:0007669"/>
    <property type="project" value="InterPro"/>
</dbReference>
<dbReference type="PROSITE" id="PS51193">
    <property type="entry name" value="HELICASE_ATP_BIND_2"/>
    <property type="match status" value="1"/>
</dbReference>
<comment type="similarity">
    <text evidence="3">Belongs to the DEAD box helicase family. DEAH subfamily. DDX11/CHL1 sub-subfamily.</text>
</comment>
<dbReference type="InterPro" id="IPR006555">
    <property type="entry name" value="ATP-dep_Helicase_C"/>
</dbReference>
<keyword evidence="11" id="KW-0413">Isomerase</keyword>
<dbReference type="GO" id="GO:0034085">
    <property type="term" value="P:establishment of sister chromatid cohesion"/>
    <property type="evidence" value="ECO:0007669"/>
    <property type="project" value="TreeGrafter"/>
</dbReference>
<dbReference type="Proteomes" id="UP001430953">
    <property type="component" value="Unassembled WGS sequence"/>
</dbReference>
<dbReference type="InterPro" id="IPR013020">
    <property type="entry name" value="Rad3/Chl1-like"/>
</dbReference>
<evidence type="ECO:0000259" key="16">
    <source>
        <dbReference type="PROSITE" id="PS51193"/>
    </source>
</evidence>
<evidence type="ECO:0000256" key="15">
    <source>
        <dbReference type="SAM" id="MobiDB-lite"/>
    </source>
</evidence>
<keyword evidence="5" id="KW-0547">Nucleotide-binding</keyword>
<dbReference type="NCBIfam" id="TIGR00604">
    <property type="entry name" value="rad3"/>
    <property type="match status" value="1"/>
</dbReference>
<dbReference type="SMART" id="SM00491">
    <property type="entry name" value="HELICc2"/>
    <property type="match status" value="1"/>
</dbReference>
<evidence type="ECO:0000256" key="8">
    <source>
        <dbReference type="ARBA" id="ARBA00022840"/>
    </source>
</evidence>
<gene>
    <name evidence="17" type="ORF">PUN28_005395</name>
</gene>
<dbReference type="EMBL" id="JADYXP020000004">
    <property type="protein sequence ID" value="KAL0127028.1"/>
    <property type="molecule type" value="Genomic_DNA"/>
</dbReference>
<evidence type="ECO:0000313" key="18">
    <source>
        <dbReference type="Proteomes" id="UP001430953"/>
    </source>
</evidence>
<proteinExistence type="inferred from homology"/>
<dbReference type="InterPro" id="IPR006554">
    <property type="entry name" value="Helicase-like_DEXD_c2"/>
</dbReference>
<dbReference type="InterPro" id="IPR027417">
    <property type="entry name" value="P-loop_NTPase"/>
</dbReference>
<evidence type="ECO:0000313" key="17">
    <source>
        <dbReference type="EMBL" id="KAL0127028.1"/>
    </source>
</evidence>
<keyword evidence="4" id="KW-0479">Metal-binding</keyword>
<dbReference type="InterPro" id="IPR014013">
    <property type="entry name" value="Helic_SF1/SF2_ATP-bd_DinG/Rad3"/>
</dbReference>
<dbReference type="GO" id="GO:0046872">
    <property type="term" value="F:metal ion binding"/>
    <property type="evidence" value="ECO:0007669"/>
    <property type="project" value="UniProtKB-KW"/>
</dbReference>
<reference evidence="17 18" key="1">
    <citation type="submission" date="2023-03" db="EMBL/GenBank/DDBJ databases">
        <title>High recombination rates correlate with genetic variation in Cardiocondyla obscurior ants.</title>
        <authorList>
            <person name="Errbii M."/>
        </authorList>
    </citation>
    <scope>NUCLEOTIDE SEQUENCE [LARGE SCALE GENOMIC DNA]</scope>
    <source>
        <strain evidence="17">Alpha-2009</strain>
        <tissue evidence="17">Whole body</tissue>
    </source>
</reference>
<dbReference type="GO" id="GO:0051536">
    <property type="term" value="F:iron-sulfur cluster binding"/>
    <property type="evidence" value="ECO:0007669"/>
    <property type="project" value="UniProtKB-KW"/>
</dbReference>
<dbReference type="Gene3D" id="3.40.50.300">
    <property type="entry name" value="P-loop containing nucleotide triphosphate hydrolases"/>
    <property type="match status" value="2"/>
</dbReference>
<dbReference type="GO" id="GO:0016818">
    <property type="term" value="F:hydrolase activity, acting on acid anhydrides, in phosphorus-containing anhydrides"/>
    <property type="evidence" value="ECO:0007669"/>
    <property type="project" value="InterPro"/>
</dbReference>
<evidence type="ECO:0000256" key="1">
    <source>
        <dbReference type="ARBA" id="ARBA00001966"/>
    </source>
</evidence>
<evidence type="ECO:0000256" key="14">
    <source>
        <dbReference type="ARBA" id="ARBA00048954"/>
    </source>
</evidence>
<comment type="cofactor">
    <cofactor evidence="1">
        <name>[4Fe-4S] cluster</name>
        <dbReference type="ChEBI" id="CHEBI:49883"/>
    </cofactor>
</comment>